<name>A0ABU2MPD4_9ACTN</name>
<proteinExistence type="predicted"/>
<gene>
    <name evidence="3" type="ORF">RM590_12830</name>
</gene>
<comment type="caution">
    <text evidence="3">The sequence shown here is derived from an EMBL/GenBank/DDBJ whole genome shotgun (WGS) entry which is preliminary data.</text>
</comment>
<organism evidence="3 4">
    <name type="scientific">Streptomyces litchfieldiae</name>
    <dbReference type="NCBI Taxonomy" id="3075543"/>
    <lineage>
        <taxon>Bacteria</taxon>
        <taxon>Bacillati</taxon>
        <taxon>Actinomycetota</taxon>
        <taxon>Actinomycetes</taxon>
        <taxon>Kitasatosporales</taxon>
        <taxon>Streptomycetaceae</taxon>
        <taxon>Streptomyces</taxon>
    </lineage>
</organism>
<feature type="signal peptide" evidence="2">
    <location>
        <begin position="1"/>
        <end position="28"/>
    </location>
</feature>
<feature type="region of interest" description="Disordered" evidence="1">
    <location>
        <begin position="134"/>
        <end position="156"/>
    </location>
</feature>
<evidence type="ECO:0000313" key="4">
    <source>
        <dbReference type="Proteomes" id="UP001183246"/>
    </source>
</evidence>
<keyword evidence="2" id="KW-0732">Signal</keyword>
<dbReference type="RefSeq" id="WP_311704630.1">
    <property type="nucleotide sequence ID" value="NZ_JAVREL010000006.1"/>
</dbReference>
<dbReference type="Proteomes" id="UP001183246">
    <property type="component" value="Unassembled WGS sequence"/>
</dbReference>
<accession>A0ABU2MPD4</accession>
<dbReference type="EMBL" id="JAVREL010000006">
    <property type="protein sequence ID" value="MDT0343492.1"/>
    <property type="molecule type" value="Genomic_DNA"/>
</dbReference>
<keyword evidence="4" id="KW-1185">Reference proteome</keyword>
<evidence type="ECO:0000256" key="1">
    <source>
        <dbReference type="SAM" id="MobiDB-lite"/>
    </source>
</evidence>
<evidence type="ECO:0000256" key="2">
    <source>
        <dbReference type="SAM" id="SignalP"/>
    </source>
</evidence>
<evidence type="ECO:0008006" key="5">
    <source>
        <dbReference type="Google" id="ProtNLM"/>
    </source>
</evidence>
<reference evidence="4" key="1">
    <citation type="submission" date="2023-07" db="EMBL/GenBank/DDBJ databases">
        <title>30 novel species of actinomycetes from the DSMZ collection.</title>
        <authorList>
            <person name="Nouioui I."/>
        </authorList>
    </citation>
    <scope>NUCLEOTIDE SEQUENCE [LARGE SCALE GENOMIC DNA]</scope>
    <source>
        <strain evidence="4">DSM 44938</strain>
    </source>
</reference>
<evidence type="ECO:0000313" key="3">
    <source>
        <dbReference type="EMBL" id="MDT0343492.1"/>
    </source>
</evidence>
<sequence>MRWLTKAMTTALAGGLAALTFVTTAADASPGADVAAAADEAPGYAVEDFNYPRADEILAERGILLKRGDGHIVLTDCGPTGLLEVWARDQSDRICFRVTGTEGYLSLELPAVYAIKGAADTTTTANMTVEDEEKSFTVPADEWTPVGEPTDEPEHRDHLLVELITTSSQEGLSS</sequence>
<feature type="chain" id="PRO_5046589506" description="Secreted protein" evidence="2">
    <location>
        <begin position="29"/>
        <end position="174"/>
    </location>
</feature>
<protein>
    <recommendedName>
        <fullName evidence="5">Secreted protein</fullName>
    </recommendedName>
</protein>